<evidence type="ECO:0000256" key="8">
    <source>
        <dbReference type="ARBA" id="ARBA00051231"/>
    </source>
</evidence>
<comment type="caution">
    <text evidence="11">The sequence shown here is derived from an EMBL/GenBank/DDBJ whole genome shotgun (WGS) entry which is preliminary data.</text>
</comment>
<evidence type="ECO:0000256" key="5">
    <source>
        <dbReference type="ARBA" id="ARBA00023052"/>
    </source>
</evidence>
<keyword evidence="3" id="KW-0313">Glucose metabolism</keyword>
<feature type="domain" description="Transketolase-like pyrimidine-binding" evidence="10">
    <location>
        <begin position="29"/>
        <end position="178"/>
    </location>
</feature>
<evidence type="ECO:0000256" key="2">
    <source>
        <dbReference type="ARBA" id="ARBA00003754"/>
    </source>
</evidence>
<keyword evidence="6 9" id="KW-0670">Pyruvate</keyword>
<dbReference type="InterPro" id="IPR005475">
    <property type="entry name" value="Transketolase-like_Pyr-bd"/>
</dbReference>
<comment type="catalytic activity">
    <reaction evidence="8 9">
        <text>N(6)-[(R)-lipoyl]-L-lysyl-[protein] + pyruvate + H(+) = N(6)-[(R)-S(8)-acetyldihydrolipoyl]-L-lysyl-[protein] + CO2</text>
        <dbReference type="Rhea" id="RHEA:19189"/>
        <dbReference type="Rhea" id="RHEA-COMP:10474"/>
        <dbReference type="Rhea" id="RHEA-COMP:10478"/>
        <dbReference type="ChEBI" id="CHEBI:15361"/>
        <dbReference type="ChEBI" id="CHEBI:15378"/>
        <dbReference type="ChEBI" id="CHEBI:16526"/>
        <dbReference type="ChEBI" id="CHEBI:83099"/>
        <dbReference type="ChEBI" id="CHEBI:83111"/>
        <dbReference type="EC" id="1.2.4.1"/>
    </reaction>
</comment>
<evidence type="ECO:0000256" key="7">
    <source>
        <dbReference type="ARBA" id="ARBA00047041"/>
    </source>
</evidence>
<sequence>MLGWCGDSLSRSGLLRRRFPQTTPATLQVTVHEAINQGMEEETERAGKVFLLGEQVALYDGRVIDTPVSESDFAGIAAGAVLAGLRPICEFMPFSFSMQVICQVINSATKASYTSGGLQPMPLVFREPSGAPAGVAAQYSRCLKVVSPWNLEDAKGLIKSAIQGKSSGAQSKDYMIPIGKAKIERQGTHATMVSHSRPTSHLVTVEGGWSQLAVRAEVCARVMEGPVFNFLDVPTVCVTATDVPRQILEDDFIPQVKDFIFTIKKTLNI</sequence>
<keyword evidence="4 9" id="KW-0560">Oxidoreductase</keyword>
<evidence type="ECO:0000313" key="11">
    <source>
        <dbReference type="EMBL" id="KAB0350308.1"/>
    </source>
</evidence>
<keyword evidence="3" id="KW-0119">Carbohydrate metabolism</keyword>
<dbReference type="InterPro" id="IPR029061">
    <property type="entry name" value="THDP-binding"/>
</dbReference>
<evidence type="ECO:0000259" key="10">
    <source>
        <dbReference type="SMART" id="SM00861"/>
    </source>
</evidence>
<dbReference type="Gene3D" id="3.40.50.970">
    <property type="match status" value="1"/>
</dbReference>
<dbReference type="GO" id="GO:0006006">
    <property type="term" value="P:glucose metabolic process"/>
    <property type="evidence" value="ECO:0007669"/>
    <property type="project" value="UniProtKB-KW"/>
</dbReference>
<dbReference type="SUPFAM" id="SSF52922">
    <property type="entry name" value="TK C-terminal domain-like"/>
    <property type="match status" value="1"/>
</dbReference>
<gene>
    <name evidence="11" type="ORF">FD754_015165</name>
</gene>
<comment type="subunit">
    <text evidence="7">Heterotetramer of two PDHA1 and two PDHB subunits. The heterotetramer interacts with DLAT, and is part of the multimeric pyruvate dehydrogenase complex that contains multiple copies of pyruvate dehydrogenase (E1), dihydrolipoamide acetyltransferase (DLAT, E2) and lipoamide dehydrogenase (DLD, E3). These subunits are bound to an inner core composed of about 48 DLAT and 12 PDHX molecules. Interacts with DLAT.</text>
</comment>
<evidence type="ECO:0000256" key="4">
    <source>
        <dbReference type="ARBA" id="ARBA00023002"/>
    </source>
</evidence>
<keyword evidence="5 9" id="KW-0786">Thiamine pyrophosphate</keyword>
<keyword evidence="12" id="KW-1185">Reference proteome</keyword>
<dbReference type="GO" id="GO:0004739">
    <property type="term" value="F:pyruvate dehydrogenase (acetyl-transferring) activity"/>
    <property type="evidence" value="ECO:0007669"/>
    <property type="project" value="UniProtKB-UniRule"/>
</dbReference>
<organism evidence="11 12">
    <name type="scientific">Muntiacus muntjak</name>
    <name type="common">Barking deer</name>
    <name type="synonym">Indian muntjac</name>
    <dbReference type="NCBI Taxonomy" id="9888"/>
    <lineage>
        <taxon>Eukaryota</taxon>
        <taxon>Metazoa</taxon>
        <taxon>Chordata</taxon>
        <taxon>Craniata</taxon>
        <taxon>Vertebrata</taxon>
        <taxon>Euteleostomi</taxon>
        <taxon>Mammalia</taxon>
        <taxon>Eutheria</taxon>
        <taxon>Laurasiatheria</taxon>
        <taxon>Artiodactyla</taxon>
        <taxon>Ruminantia</taxon>
        <taxon>Pecora</taxon>
        <taxon>Cervidae</taxon>
        <taxon>Muntiacinae</taxon>
        <taxon>Muntiacus</taxon>
    </lineage>
</organism>
<comment type="function">
    <text evidence="2">The pyruvate dehydrogenase complex catalyzes the overall conversion of pyruvate to acetyl-CoA and CO(2), and thereby links the glycolytic pathway to the tricarboxylic cycle.</text>
</comment>
<dbReference type="InterPro" id="IPR027110">
    <property type="entry name" value="PDHB_mito-type"/>
</dbReference>
<evidence type="ECO:0000256" key="9">
    <source>
        <dbReference type="RuleBase" id="RU364074"/>
    </source>
</evidence>
<dbReference type="PANTHER" id="PTHR11624:SF96">
    <property type="entry name" value="PYRUVATE DEHYDROGENASE E1 COMPONENT SUBUNIT BETA, MITOCHONDRIAL"/>
    <property type="match status" value="1"/>
</dbReference>
<dbReference type="Gene3D" id="3.40.50.920">
    <property type="match status" value="1"/>
</dbReference>
<dbReference type="PANTHER" id="PTHR11624">
    <property type="entry name" value="DEHYDROGENASE RELATED"/>
    <property type="match status" value="1"/>
</dbReference>
<dbReference type="SUPFAM" id="SSF52518">
    <property type="entry name" value="Thiamin diphosphate-binding fold (THDP-binding)"/>
    <property type="match status" value="1"/>
</dbReference>
<evidence type="ECO:0000256" key="3">
    <source>
        <dbReference type="ARBA" id="ARBA00022526"/>
    </source>
</evidence>
<dbReference type="EMBL" id="VCEA01000002">
    <property type="protein sequence ID" value="KAB0350308.1"/>
    <property type="molecule type" value="Genomic_DNA"/>
</dbReference>
<dbReference type="AlphaFoldDB" id="A0A5N3VMM3"/>
<proteinExistence type="predicted"/>
<dbReference type="InterPro" id="IPR009014">
    <property type="entry name" value="Transketo_C/PFOR_II"/>
</dbReference>
<reference evidence="11 12" key="1">
    <citation type="submission" date="2019-06" db="EMBL/GenBank/DDBJ databases">
        <title>Discovery of a novel chromosome fission-fusion reversal in muntjac.</title>
        <authorList>
            <person name="Mudd A.B."/>
            <person name="Bredeson J.V."/>
            <person name="Baum R."/>
            <person name="Hockemeyer D."/>
            <person name="Rokhsar D.S."/>
        </authorList>
    </citation>
    <scope>NUCLEOTIDE SEQUENCE [LARGE SCALE GENOMIC DNA]</scope>
    <source>
        <strain evidence="11">UTSW_UCB_Mm</strain>
        <tissue evidence="11">Fibroblast cell line</tissue>
    </source>
</reference>
<dbReference type="Proteomes" id="UP000326458">
    <property type="component" value="Unassembled WGS sequence"/>
</dbReference>
<dbReference type="GO" id="GO:0006086">
    <property type="term" value="P:pyruvate decarboxylation to acetyl-CoA"/>
    <property type="evidence" value="ECO:0007669"/>
    <property type="project" value="InterPro"/>
</dbReference>
<evidence type="ECO:0000313" key="12">
    <source>
        <dbReference type="Proteomes" id="UP000326458"/>
    </source>
</evidence>
<evidence type="ECO:0000256" key="1">
    <source>
        <dbReference type="ARBA" id="ARBA00001964"/>
    </source>
</evidence>
<dbReference type="SMART" id="SM00861">
    <property type="entry name" value="Transket_pyr"/>
    <property type="match status" value="1"/>
</dbReference>
<accession>A0A5N3VMM3</accession>
<evidence type="ECO:0000256" key="6">
    <source>
        <dbReference type="ARBA" id="ARBA00023317"/>
    </source>
</evidence>
<dbReference type="EC" id="1.2.4.1" evidence="9"/>
<comment type="cofactor">
    <cofactor evidence="1 9">
        <name>thiamine diphosphate</name>
        <dbReference type="ChEBI" id="CHEBI:58937"/>
    </cofactor>
</comment>
<dbReference type="Pfam" id="PF02779">
    <property type="entry name" value="Transket_pyr"/>
    <property type="match status" value="1"/>
</dbReference>
<comment type="function">
    <text evidence="9">The pyruvate dehydrogenase complex catalyzes the overall conversion of pyruvate to acetyl-CoA and CO2.</text>
</comment>
<protein>
    <recommendedName>
        <fullName evidence="9">Pyruvate dehydrogenase E1 component subunit beta</fullName>
        <ecNumber evidence="9">1.2.4.1</ecNumber>
    </recommendedName>
</protein>
<name>A0A5N3VMM3_MUNMU</name>